<keyword evidence="1" id="KW-0472">Membrane</keyword>
<feature type="transmembrane region" description="Helical" evidence="1">
    <location>
        <begin position="186"/>
        <end position="213"/>
    </location>
</feature>
<evidence type="ECO:0000313" key="2">
    <source>
        <dbReference type="EMBL" id="KAJ6221973.1"/>
    </source>
</evidence>
<gene>
    <name evidence="2" type="ORF">RDWZM_000518</name>
</gene>
<dbReference type="OMA" id="FIVSINC"/>
<feature type="transmembrane region" description="Helical" evidence="1">
    <location>
        <begin position="123"/>
        <end position="141"/>
    </location>
</feature>
<dbReference type="EMBL" id="JAPWDV010000001">
    <property type="protein sequence ID" value="KAJ6221973.1"/>
    <property type="molecule type" value="Genomic_DNA"/>
</dbReference>
<dbReference type="AlphaFoldDB" id="A0A9Q0M8Z3"/>
<evidence type="ECO:0000256" key="1">
    <source>
        <dbReference type="SAM" id="Phobius"/>
    </source>
</evidence>
<feature type="transmembrane region" description="Helical" evidence="1">
    <location>
        <begin position="318"/>
        <end position="341"/>
    </location>
</feature>
<comment type="caution">
    <text evidence="2">The sequence shown here is derived from an EMBL/GenBank/DDBJ whole genome shotgun (WGS) entry which is preliminary data.</text>
</comment>
<sequence length="405" mass="48742">MENVYVRLQRFNPFDYRKISQHLLHSIDESQSNGLLNIDSLTKSHYRHWYEHLYCQLSNYDRKRFFIFRSRHTRISAIIHFLILSLMMIRGIFMLSIDVNSIHVTIFGSFFHLVNVNRKQFELTILHYTLLSLIATIIMYFKRSTSRFFMVIILFCNRFIFVEQSEFKSRLWLKCNRIRLHTKMKYLLRFQATITIMMTINVALTAISIYMYVNPSQNHLEWFWSIDWYYFHSMIVIIGISLWTYSACFNMSYMQMGHNVLNITPKYFLNTLQRHMDLLDELHHMNRYWRLHLSNSKLICGSIFCYTIYISVMTHAVWFIKLFFITVCCPPIFIVSINCWCSSKCNQLNNRLYRLYTNVLVQYVDHKYDSICLKIQNMIGLVSCDRIGFGYINDVLIHNDTIYTV</sequence>
<keyword evidence="3" id="KW-1185">Reference proteome</keyword>
<dbReference type="Proteomes" id="UP001142055">
    <property type="component" value="Chromosome 1"/>
</dbReference>
<evidence type="ECO:0000313" key="3">
    <source>
        <dbReference type="Proteomes" id="UP001142055"/>
    </source>
</evidence>
<name>A0A9Q0M8Z3_BLOTA</name>
<feature type="transmembrane region" description="Helical" evidence="1">
    <location>
        <begin position="228"/>
        <end position="248"/>
    </location>
</feature>
<feature type="transmembrane region" description="Helical" evidence="1">
    <location>
        <begin position="295"/>
        <end position="312"/>
    </location>
</feature>
<accession>A0A9Q0M8Z3</accession>
<organism evidence="2 3">
    <name type="scientific">Blomia tropicalis</name>
    <name type="common">Mite</name>
    <dbReference type="NCBI Taxonomy" id="40697"/>
    <lineage>
        <taxon>Eukaryota</taxon>
        <taxon>Metazoa</taxon>
        <taxon>Ecdysozoa</taxon>
        <taxon>Arthropoda</taxon>
        <taxon>Chelicerata</taxon>
        <taxon>Arachnida</taxon>
        <taxon>Acari</taxon>
        <taxon>Acariformes</taxon>
        <taxon>Sarcoptiformes</taxon>
        <taxon>Astigmata</taxon>
        <taxon>Glycyphagoidea</taxon>
        <taxon>Echimyopodidae</taxon>
        <taxon>Blomia</taxon>
    </lineage>
</organism>
<proteinExistence type="predicted"/>
<feature type="transmembrane region" description="Helical" evidence="1">
    <location>
        <begin position="72"/>
        <end position="93"/>
    </location>
</feature>
<keyword evidence="1" id="KW-0812">Transmembrane</keyword>
<feature type="transmembrane region" description="Helical" evidence="1">
    <location>
        <begin position="147"/>
        <end position="165"/>
    </location>
</feature>
<reference evidence="2" key="1">
    <citation type="submission" date="2022-12" db="EMBL/GenBank/DDBJ databases">
        <title>Genome assemblies of Blomia tropicalis.</title>
        <authorList>
            <person name="Cui Y."/>
        </authorList>
    </citation>
    <scope>NUCLEOTIDE SEQUENCE</scope>
    <source>
        <tissue evidence="2">Adult mites</tissue>
    </source>
</reference>
<protein>
    <submittedName>
        <fullName evidence="2">Uncharacterized protein</fullName>
    </submittedName>
</protein>
<feature type="transmembrane region" description="Helical" evidence="1">
    <location>
        <begin position="99"/>
        <end position="116"/>
    </location>
</feature>
<keyword evidence="1" id="KW-1133">Transmembrane helix</keyword>